<proteinExistence type="predicted"/>
<protein>
    <submittedName>
        <fullName evidence="1">Uncharacterized protein</fullName>
    </submittedName>
</protein>
<name>A0A3M6TJB0_POCDA</name>
<evidence type="ECO:0000313" key="2">
    <source>
        <dbReference type="Proteomes" id="UP000275408"/>
    </source>
</evidence>
<dbReference type="OrthoDB" id="10355655at2759"/>
<dbReference type="AlphaFoldDB" id="A0A3M6TJB0"/>
<dbReference type="Proteomes" id="UP000275408">
    <property type="component" value="Unassembled WGS sequence"/>
</dbReference>
<dbReference type="EMBL" id="RCHS01003494">
    <property type="protein sequence ID" value="RMX41426.1"/>
    <property type="molecule type" value="Genomic_DNA"/>
</dbReference>
<keyword evidence="2" id="KW-1185">Reference proteome</keyword>
<comment type="caution">
    <text evidence="1">The sequence shown here is derived from an EMBL/GenBank/DDBJ whole genome shotgun (WGS) entry which is preliminary data.</text>
</comment>
<sequence>MPPDTGARLAKVGRWGGLSDHEMQMDVDPNHLVDPATKLLEMFSHIKGSRAQRGSEEHANGVFEIAKFWLGHPRPENIFLPEVLAIFEHVPKKRFFAGALIEVSDFLRPICLHNRIINLKDKLGGAVIHFCPLDDPLRHDLLFSYALKTQRYDSLTHGLPCQNYKSGRRGPKFLSACAEYCAVNGLLPDEQTLKHSQDQSVNLKLVRNYNQYMALLENYRDMSEKCITAFENGNLYEIEKLY</sequence>
<reference evidence="1 2" key="1">
    <citation type="journal article" date="2018" name="Sci. Rep.">
        <title>Comparative analysis of the Pocillopora damicornis genome highlights role of immune system in coral evolution.</title>
        <authorList>
            <person name="Cunning R."/>
            <person name="Bay R.A."/>
            <person name="Gillette P."/>
            <person name="Baker A.C."/>
            <person name="Traylor-Knowles N."/>
        </authorList>
    </citation>
    <scope>NUCLEOTIDE SEQUENCE [LARGE SCALE GENOMIC DNA]</scope>
    <source>
        <strain evidence="1">RSMAS</strain>
        <tissue evidence="1">Whole animal</tissue>
    </source>
</reference>
<accession>A0A3M6TJB0</accession>
<organism evidence="1 2">
    <name type="scientific">Pocillopora damicornis</name>
    <name type="common">Cauliflower coral</name>
    <name type="synonym">Millepora damicornis</name>
    <dbReference type="NCBI Taxonomy" id="46731"/>
    <lineage>
        <taxon>Eukaryota</taxon>
        <taxon>Metazoa</taxon>
        <taxon>Cnidaria</taxon>
        <taxon>Anthozoa</taxon>
        <taxon>Hexacorallia</taxon>
        <taxon>Scleractinia</taxon>
        <taxon>Astrocoeniina</taxon>
        <taxon>Pocilloporidae</taxon>
        <taxon>Pocillopora</taxon>
    </lineage>
</organism>
<evidence type="ECO:0000313" key="1">
    <source>
        <dbReference type="EMBL" id="RMX41426.1"/>
    </source>
</evidence>
<gene>
    <name evidence="1" type="ORF">pdam_00013487</name>
</gene>